<accession>A0AAN7V5A0</accession>
<dbReference type="Gene3D" id="3.90.180.10">
    <property type="entry name" value="Medium-chain alcohol dehydrogenases, catalytic domain"/>
    <property type="match status" value="1"/>
</dbReference>
<name>A0AAN7V5A0_9COLE</name>
<evidence type="ECO:0000313" key="11">
    <source>
        <dbReference type="EMBL" id="KAK5638776.1"/>
    </source>
</evidence>
<comment type="cofactor">
    <cofactor evidence="1 9">
        <name>Zn(2+)</name>
        <dbReference type="ChEBI" id="CHEBI:29105"/>
    </cofactor>
</comment>
<protein>
    <recommendedName>
        <fullName evidence="7">Sorbitol dehydrogenase</fullName>
    </recommendedName>
    <alternativeName>
        <fullName evidence="8">Polyol dehydrogenase</fullName>
    </alternativeName>
</protein>
<dbReference type="FunFam" id="3.40.50.720:FF:000068">
    <property type="entry name" value="Sorbitol dehydrogenase"/>
    <property type="match status" value="1"/>
</dbReference>
<dbReference type="InterPro" id="IPR002328">
    <property type="entry name" value="ADH_Zn_CS"/>
</dbReference>
<dbReference type="InterPro" id="IPR013154">
    <property type="entry name" value="ADH-like_N"/>
</dbReference>
<sequence length="352" mass="37516">MDLGDNFSVVFYGINDLRVEQRPIPKPNDDEVLVKVGAVGICGTDLHLLSTGCVASYAIKKPMTIGHEAAGMIIKVGKNVTHLKPGDCVTIEPQRGCQKCSCCAVGRYNICANPKFSGLFRLDGSMTGYFVHTANFCHKLPANISQEEGALIEPFSTAIHACKRGKVCFGSVVLIMGAGPIGLLTAAAAKVYGATKVVVTDVLKWRLDKAKEMGADITLQVQADESDDIIVQKIISVLGCRPNISIDCVGIQSTIAVALKATISGGTVGLVGLSGEDVMDIPITSILLREVDIYGVFAYANDFPTAIEMVSTGKVDLKPLITHHYKIGDVLKAFDSLKTKEGNAIKVLIHPN</sequence>
<dbReference type="SUPFAM" id="SSF51735">
    <property type="entry name" value="NAD(P)-binding Rossmann-fold domains"/>
    <property type="match status" value="1"/>
</dbReference>
<dbReference type="Gene3D" id="3.40.50.720">
    <property type="entry name" value="NAD(P)-binding Rossmann-like Domain"/>
    <property type="match status" value="1"/>
</dbReference>
<evidence type="ECO:0000256" key="4">
    <source>
        <dbReference type="ARBA" id="ARBA00022833"/>
    </source>
</evidence>
<evidence type="ECO:0000256" key="3">
    <source>
        <dbReference type="ARBA" id="ARBA00022723"/>
    </source>
</evidence>
<evidence type="ECO:0000313" key="12">
    <source>
        <dbReference type="Proteomes" id="UP001329430"/>
    </source>
</evidence>
<evidence type="ECO:0000256" key="8">
    <source>
        <dbReference type="ARBA" id="ARBA00032485"/>
    </source>
</evidence>
<feature type="domain" description="Enoyl reductase (ER)" evidence="10">
    <location>
        <begin position="13"/>
        <end position="349"/>
    </location>
</feature>
<evidence type="ECO:0000256" key="7">
    <source>
        <dbReference type="ARBA" id="ARBA00026132"/>
    </source>
</evidence>
<dbReference type="InterPro" id="IPR036291">
    <property type="entry name" value="NAD(P)-bd_dom_sf"/>
</dbReference>
<keyword evidence="12" id="KW-1185">Reference proteome</keyword>
<comment type="caution">
    <text evidence="11">The sequence shown here is derived from an EMBL/GenBank/DDBJ whole genome shotgun (WGS) entry which is preliminary data.</text>
</comment>
<keyword evidence="6" id="KW-0520">NAD</keyword>
<dbReference type="SMART" id="SM00829">
    <property type="entry name" value="PKS_ER"/>
    <property type="match status" value="1"/>
</dbReference>
<dbReference type="PANTHER" id="PTHR43161">
    <property type="entry name" value="SORBITOL DEHYDROGENASE"/>
    <property type="match status" value="1"/>
</dbReference>
<dbReference type="InterPro" id="IPR011032">
    <property type="entry name" value="GroES-like_sf"/>
</dbReference>
<dbReference type="AlphaFoldDB" id="A0AAN7V5A0"/>
<keyword evidence="4 9" id="KW-0862">Zinc</keyword>
<dbReference type="GO" id="GO:0006062">
    <property type="term" value="P:sorbitol catabolic process"/>
    <property type="evidence" value="ECO:0007669"/>
    <property type="project" value="TreeGrafter"/>
</dbReference>
<proteinExistence type="inferred from homology"/>
<evidence type="ECO:0000256" key="9">
    <source>
        <dbReference type="RuleBase" id="RU361277"/>
    </source>
</evidence>
<evidence type="ECO:0000259" key="10">
    <source>
        <dbReference type="SMART" id="SM00829"/>
    </source>
</evidence>
<dbReference type="InterPro" id="IPR013149">
    <property type="entry name" value="ADH-like_C"/>
</dbReference>
<dbReference type="InterPro" id="IPR020843">
    <property type="entry name" value="ER"/>
</dbReference>
<organism evidence="11 12">
    <name type="scientific">Pyrocoelia pectoralis</name>
    <dbReference type="NCBI Taxonomy" id="417401"/>
    <lineage>
        <taxon>Eukaryota</taxon>
        <taxon>Metazoa</taxon>
        <taxon>Ecdysozoa</taxon>
        <taxon>Arthropoda</taxon>
        <taxon>Hexapoda</taxon>
        <taxon>Insecta</taxon>
        <taxon>Pterygota</taxon>
        <taxon>Neoptera</taxon>
        <taxon>Endopterygota</taxon>
        <taxon>Coleoptera</taxon>
        <taxon>Polyphaga</taxon>
        <taxon>Elateriformia</taxon>
        <taxon>Elateroidea</taxon>
        <taxon>Lampyridae</taxon>
        <taxon>Lampyrinae</taxon>
        <taxon>Pyrocoelia</taxon>
    </lineage>
</organism>
<evidence type="ECO:0000256" key="6">
    <source>
        <dbReference type="ARBA" id="ARBA00023027"/>
    </source>
</evidence>
<keyword evidence="5" id="KW-0560">Oxidoreductase</keyword>
<comment type="similarity">
    <text evidence="2 9">Belongs to the zinc-containing alcohol dehydrogenase family.</text>
</comment>
<dbReference type="InterPro" id="IPR045306">
    <property type="entry name" value="SDH-like"/>
</dbReference>
<dbReference type="GO" id="GO:0008270">
    <property type="term" value="F:zinc ion binding"/>
    <property type="evidence" value="ECO:0007669"/>
    <property type="project" value="InterPro"/>
</dbReference>
<dbReference type="CDD" id="cd05285">
    <property type="entry name" value="sorbitol_DH"/>
    <property type="match status" value="1"/>
</dbReference>
<dbReference type="SUPFAM" id="SSF50129">
    <property type="entry name" value="GroES-like"/>
    <property type="match status" value="1"/>
</dbReference>
<evidence type="ECO:0000256" key="2">
    <source>
        <dbReference type="ARBA" id="ARBA00008072"/>
    </source>
</evidence>
<reference evidence="11 12" key="1">
    <citation type="journal article" date="2024" name="Insects">
        <title>An Improved Chromosome-Level Genome Assembly of the Firefly Pyrocoelia pectoralis.</title>
        <authorList>
            <person name="Fu X."/>
            <person name="Meyer-Rochow V.B."/>
            <person name="Ballantyne L."/>
            <person name="Zhu X."/>
        </authorList>
    </citation>
    <scope>NUCLEOTIDE SEQUENCE [LARGE SCALE GENOMIC DNA]</scope>
    <source>
        <strain evidence="11">XCY_ONT2</strain>
    </source>
</reference>
<evidence type="ECO:0000256" key="1">
    <source>
        <dbReference type="ARBA" id="ARBA00001947"/>
    </source>
</evidence>
<gene>
    <name evidence="11" type="ORF">RI129_013071</name>
</gene>
<dbReference type="PROSITE" id="PS00059">
    <property type="entry name" value="ADH_ZINC"/>
    <property type="match status" value="1"/>
</dbReference>
<dbReference type="PANTHER" id="PTHR43161:SF9">
    <property type="entry name" value="SORBITOL DEHYDROGENASE"/>
    <property type="match status" value="1"/>
</dbReference>
<dbReference type="Pfam" id="PF00107">
    <property type="entry name" value="ADH_zinc_N"/>
    <property type="match status" value="1"/>
</dbReference>
<dbReference type="GO" id="GO:0003939">
    <property type="term" value="F:L-iditol 2-dehydrogenase (NAD+) activity"/>
    <property type="evidence" value="ECO:0007669"/>
    <property type="project" value="TreeGrafter"/>
</dbReference>
<dbReference type="EMBL" id="JAVRBK010000010">
    <property type="protein sequence ID" value="KAK5638776.1"/>
    <property type="molecule type" value="Genomic_DNA"/>
</dbReference>
<dbReference type="Pfam" id="PF08240">
    <property type="entry name" value="ADH_N"/>
    <property type="match status" value="1"/>
</dbReference>
<evidence type="ECO:0000256" key="5">
    <source>
        <dbReference type="ARBA" id="ARBA00023002"/>
    </source>
</evidence>
<dbReference type="Proteomes" id="UP001329430">
    <property type="component" value="Chromosome 10"/>
</dbReference>
<keyword evidence="3 9" id="KW-0479">Metal-binding</keyword>